<reference evidence="1" key="1">
    <citation type="submission" date="2012-04" db="EMBL/GenBank/DDBJ databases">
        <title>The Genome Sequence of Loa loa.</title>
        <authorList>
            <consortium name="The Broad Institute Genome Sequencing Platform"/>
            <consortium name="Broad Institute Genome Sequencing Center for Infectious Disease"/>
            <person name="Nutman T.B."/>
            <person name="Fink D.L."/>
            <person name="Russ C."/>
            <person name="Young S."/>
            <person name="Zeng Q."/>
            <person name="Gargeya S."/>
            <person name="Alvarado L."/>
            <person name="Berlin A."/>
            <person name="Chapman S.B."/>
            <person name="Chen Z."/>
            <person name="Freedman E."/>
            <person name="Gellesch M."/>
            <person name="Goldberg J."/>
            <person name="Griggs A."/>
            <person name="Gujja S."/>
            <person name="Heilman E.R."/>
            <person name="Heiman D."/>
            <person name="Howarth C."/>
            <person name="Mehta T."/>
            <person name="Neiman D."/>
            <person name="Pearson M."/>
            <person name="Roberts A."/>
            <person name="Saif S."/>
            <person name="Shea T."/>
            <person name="Shenoy N."/>
            <person name="Sisk P."/>
            <person name="Stolte C."/>
            <person name="Sykes S."/>
            <person name="White J."/>
            <person name="Yandava C."/>
            <person name="Haas B."/>
            <person name="Henn M.R."/>
            <person name="Nusbaum C."/>
            <person name="Birren B."/>
        </authorList>
    </citation>
    <scope>NUCLEOTIDE SEQUENCE [LARGE SCALE GENOMIC DNA]</scope>
</reference>
<keyword evidence="1" id="KW-1185">Reference proteome</keyword>
<proteinExistence type="predicted"/>
<dbReference type="AlphaFoldDB" id="A0A1I7VKQ2"/>
<protein>
    <submittedName>
        <fullName evidence="2">Uncharacterized protein</fullName>
    </submittedName>
</protein>
<dbReference type="Proteomes" id="UP000095285">
    <property type="component" value="Unassembled WGS sequence"/>
</dbReference>
<sequence>MRPIRHRYNTTPIANISCGNGSALLRNMICNFLCSCETGQATRHVLINQDISRTNCSVVNALSTNTCTTYLIYVIVNFC</sequence>
<evidence type="ECO:0000313" key="2">
    <source>
        <dbReference type="WBParaSite" id="EN70_3642"/>
    </source>
</evidence>
<accession>A0A1I7VKQ2</accession>
<organism evidence="1 2">
    <name type="scientific">Loa loa</name>
    <name type="common">Eye worm</name>
    <name type="synonym">Filaria loa</name>
    <dbReference type="NCBI Taxonomy" id="7209"/>
    <lineage>
        <taxon>Eukaryota</taxon>
        <taxon>Metazoa</taxon>
        <taxon>Ecdysozoa</taxon>
        <taxon>Nematoda</taxon>
        <taxon>Chromadorea</taxon>
        <taxon>Rhabditida</taxon>
        <taxon>Spirurina</taxon>
        <taxon>Spiruromorpha</taxon>
        <taxon>Filarioidea</taxon>
        <taxon>Onchocercidae</taxon>
        <taxon>Loa</taxon>
    </lineage>
</organism>
<evidence type="ECO:0000313" key="1">
    <source>
        <dbReference type="Proteomes" id="UP000095285"/>
    </source>
</evidence>
<reference evidence="2" key="2">
    <citation type="submission" date="2016-11" db="UniProtKB">
        <authorList>
            <consortium name="WormBaseParasite"/>
        </authorList>
    </citation>
    <scope>IDENTIFICATION</scope>
</reference>
<dbReference type="WBParaSite" id="EN70_3642">
    <property type="protein sequence ID" value="EN70_3642"/>
    <property type="gene ID" value="EN70_3642"/>
</dbReference>
<name>A0A1I7VKQ2_LOALO</name>